<keyword evidence="3" id="KW-1185">Reference proteome</keyword>
<dbReference type="Proteomes" id="UP001408356">
    <property type="component" value="Unassembled WGS sequence"/>
</dbReference>
<evidence type="ECO:0000313" key="3">
    <source>
        <dbReference type="Proteomes" id="UP001408356"/>
    </source>
</evidence>
<feature type="compositionally biased region" description="Low complexity" evidence="1">
    <location>
        <begin position="71"/>
        <end position="141"/>
    </location>
</feature>
<evidence type="ECO:0000256" key="1">
    <source>
        <dbReference type="SAM" id="MobiDB-lite"/>
    </source>
</evidence>
<sequence length="371" mass="39689">MATKTTIPRFLLPQYGAIWRITARRAPFSRPASAELGQVLVRYASKTVASSKTTATKTTSTASKTAAAKKVEAPKAASTKAAASKVTSVKAASTKVVPPKTAPVKAPTTKAPAAKAATPKTPTQPASKVPITAAAKTAVPKVPTPPTPATPKTSTIPDPSKPIVLEKPEKFNPPSHGARLPRGTPKHYGGAPTFEEVQTQKKTEYPGLPPPENTWSHWFINNRHIHMFITLGTLVSLAAYTFTAKFNATSPYADMIPAISEFPSHPIDYISTCLHVLRLHEEHISAVTAEKRRRKVDDVAKRNEYRKAHGLDTAQGIESWAGFSNSPVASPAAPVDDGTAASSVEAQTRPDTQPDLGITEEGKRKKFLGIF</sequence>
<feature type="region of interest" description="Disordered" evidence="1">
    <location>
        <begin position="71"/>
        <end position="191"/>
    </location>
</feature>
<name>A0ABR2UU76_9PEZI</name>
<gene>
    <name evidence="2" type="ORF">SUNI508_08547</name>
</gene>
<evidence type="ECO:0000313" key="2">
    <source>
        <dbReference type="EMBL" id="KAK9417899.1"/>
    </source>
</evidence>
<reference evidence="2 3" key="1">
    <citation type="journal article" date="2024" name="J. Plant Pathol.">
        <title>Sequence and assembly of the genome of Seiridium unicorne, isolate CBS 538.82, causal agent of cypress canker disease.</title>
        <authorList>
            <person name="Scali E."/>
            <person name="Rocca G.D."/>
            <person name="Danti R."/>
            <person name="Garbelotto M."/>
            <person name="Barberini S."/>
            <person name="Baroncelli R."/>
            <person name="Emiliani G."/>
        </authorList>
    </citation>
    <scope>NUCLEOTIDE SEQUENCE [LARGE SCALE GENOMIC DNA]</scope>
    <source>
        <strain evidence="2 3">BM-138-508</strain>
    </source>
</reference>
<feature type="region of interest" description="Disordered" evidence="1">
    <location>
        <begin position="328"/>
        <end position="361"/>
    </location>
</feature>
<feature type="compositionally biased region" description="Polar residues" evidence="1">
    <location>
        <begin position="340"/>
        <end position="351"/>
    </location>
</feature>
<accession>A0ABR2UU76</accession>
<proteinExistence type="predicted"/>
<comment type="caution">
    <text evidence="2">The sequence shown here is derived from an EMBL/GenBank/DDBJ whole genome shotgun (WGS) entry which is preliminary data.</text>
</comment>
<organism evidence="2 3">
    <name type="scientific">Seiridium unicorne</name>
    <dbReference type="NCBI Taxonomy" id="138068"/>
    <lineage>
        <taxon>Eukaryota</taxon>
        <taxon>Fungi</taxon>
        <taxon>Dikarya</taxon>
        <taxon>Ascomycota</taxon>
        <taxon>Pezizomycotina</taxon>
        <taxon>Sordariomycetes</taxon>
        <taxon>Xylariomycetidae</taxon>
        <taxon>Amphisphaeriales</taxon>
        <taxon>Sporocadaceae</taxon>
        <taxon>Seiridium</taxon>
    </lineage>
</organism>
<dbReference type="EMBL" id="JARVKF010000395">
    <property type="protein sequence ID" value="KAK9417899.1"/>
    <property type="molecule type" value="Genomic_DNA"/>
</dbReference>
<protein>
    <submittedName>
        <fullName evidence="2">Uncharacterized protein</fullName>
    </submittedName>
</protein>